<sequence length="240" mass="26990">MNDLTYGSKRTKEWRWRKANGISLYTPAAPVRDHIIALNELNVTDRMIGQAADCTRQYVRQIADGSTQRIRNQIAHRILAVTHHPHPNQSMVLGVGAGRRIRSLNAIGWPTSALAEMLDIGTTVALNNTTRRVHITYERWAAIRDLYERLSGTPGPRPGTHLRARSRSVGPLAWEGVDIDHPNTQPDWSAAGVKQVDRPVCINGHRRTPENTFHDNRGHRQCRDCRKAAEKRKAAKRAAA</sequence>
<evidence type="ECO:0000313" key="2">
    <source>
        <dbReference type="Proteomes" id="UP001602089"/>
    </source>
</evidence>
<keyword evidence="2" id="KW-1185">Reference proteome</keyword>
<proteinExistence type="predicted"/>
<dbReference type="RefSeq" id="WP_387131853.1">
    <property type="nucleotide sequence ID" value="NZ_JBIATK010000012.1"/>
</dbReference>
<dbReference type="Proteomes" id="UP001602089">
    <property type="component" value="Unassembled WGS sequence"/>
</dbReference>
<dbReference type="EMBL" id="JBIATK010000012">
    <property type="protein sequence ID" value="MFF4026892.1"/>
    <property type="molecule type" value="Genomic_DNA"/>
</dbReference>
<accession>A0ABW6TNT1</accession>
<gene>
    <name evidence="1" type="ORF">ACFYY5_28990</name>
</gene>
<comment type="caution">
    <text evidence="1">The sequence shown here is derived from an EMBL/GenBank/DDBJ whole genome shotgun (WGS) entry which is preliminary data.</text>
</comment>
<name>A0ABW6TNT1_9NOCA</name>
<reference evidence="1 2" key="1">
    <citation type="submission" date="2024-10" db="EMBL/GenBank/DDBJ databases">
        <title>The Natural Products Discovery Center: Release of the First 8490 Sequenced Strains for Exploring Actinobacteria Biosynthetic Diversity.</title>
        <authorList>
            <person name="Kalkreuter E."/>
            <person name="Kautsar S.A."/>
            <person name="Yang D."/>
            <person name="Bader C.D."/>
            <person name="Teijaro C.N."/>
            <person name="Fluegel L."/>
            <person name="Davis C.M."/>
            <person name="Simpson J.R."/>
            <person name="Lauterbach L."/>
            <person name="Steele A.D."/>
            <person name="Gui C."/>
            <person name="Meng S."/>
            <person name="Li G."/>
            <person name="Viehrig K."/>
            <person name="Ye F."/>
            <person name="Su P."/>
            <person name="Kiefer A.F."/>
            <person name="Nichols A."/>
            <person name="Cepeda A.J."/>
            <person name="Yan W."/>
            <person name="Fan B."/>
            <person name="Jiang Y."/>
            <person name="Adhikari A."/>
            <person name="Zheng C.-J."/>
            <person name="Schuster L."/>
            <person name="Cowan T.M."/>
            <person name="Smanski M.J."/>
            <person name="Chevrette M.G."/>
            <person name="De Carvalho L.P.S."/>
            <person name="Shen B."/>
        </authorList>
    </citation>
    <scope>NUCLEOTIDE SEQUENCE [LARGE SCALE GENOMIC DNA]</scope>
    <source>
        <strain evidence="1 2">NPDC001867</strain>
    </source>
</reference>
<organism evidence="1 2">
    <name type="scientific">Nocardia elegans</name>
    <dbReference type="NCBI Taxonomy" id="300029"/>
    <lineage>
        <taxon>Bacteria</taxon>
        <taxon>Bacillati</taxon>
        <taxon>Actinomycetota</taxon>
        <taxon>Actinomycetes</taxon>
        <taxon>Mycobacteriales</taxon>
        <taxon>Nocardiaceae</taxon>
        <taxon>Nocardia</taxon>
    </lineage>
</organism>
<evidence type="ECO:0000313" key="1">
    <source>
        <dbReference type="EMBL" id="MFF4026892.1"/>
    </source>
</evidence>
<protein>
    <submittedName>
        <fullName evidence="1">Uncharacterized protein</fullName>
    </submittedName>
</protein>